<dbReference type="GO" id="GO:0004575">
    <property type="term" value="F:sucrose alpha-glucosidase activity"/>
    <property type="evidence" value="ECO:0007669"/>
    <property type="project" value="TreeGrafter"/>
</dbReference>
<dbReference type="SUPFAM" id="SSF51011">
    <property type="entry name" value="Glycosyl hydrolase domain"/>
    <property type="match status" value="1"/>
</dbReference>
<gene>
    <name evidence="4" type="ORF">E0L32_000465</name>
</gene>
<dbReference type="Pfam" id="PF00128">
    <property type="entry name" value="Alpha-amylase"/>
    <property type="match status" value="1"/>
</dbReference>
<dbReference type="GO" id="GO:0004574">
    <property type="term" value="F:oligo-1,6-glucosidase activity"/>
    <property type="evidence" value="ECO:0007669"/>
    <property type="project" value="TreeGrafter"/>
</dbReference>
<dbReference type="Gene3D" id="3.90.400.10">
    <property type="entry name" value="Oligo-1,6-glucosidase, Domain 2"/>
    <property type="match status" value="1"/>
</dbReference>
<comment type="similarity">
    <text evidence="1">Belongs to the glycosyl hydrolase 13 family.</text>
</comment>
<comment type="caution">
    <text evidence="4">The sequence shown here is derived from an EMBL/GenBank/DDBJ whole genome shotgun (WGS) entry which is preliminary data.</text>
</comment>
<dbReference type="GO" id="GO:0004556">
    <property type="term" value="F:alpha-amylase activity"/>
    <property type="evidence" value="ECO:0007669"/>
    <property type="project" value="TreeGrafter"/>
</dbReference>
<keyword evidence="5" id="KW-1185">Reference proteome</keyword>
<evidence type="ECO:0000313" key="4">
    <source>
        <dbReference type="EMBL" id="TPX14071.1"/>
    </source>
</evidence>
<dbReference type="PANTHER" id="PTHR10357:SF232">
    <property type="entry name" value="GLYCOSYL HYDROLASE FAMILY 13 CATALYTIC DOMAIN-CONTAINING PROTEIN"/>
    <property type="match status" value="1"/>
</dbReference>
<dbReference type="PANTHER" id="PTHR10357">
    <property type="entry name" value="ALPHA-AMYLASE FAMILY MEMBER"/>
    <property type="match status" value="1"/>
</dbReference>
<dbReference type="InterPro" id="IPR045857">
    <property type="entry name" value="O16G_dom_2"/>
</dbReference>
<dbReference type="AlphaFoldDB" id="A0A507BAH5"/>
<evidence type="ECO:0000259" key="3">
    <source>
        <dbReference type="SMART" id="SM00642"/>
    </source>
</evidence>
<keyword evidence="2" id="KW-0462">Maltose metabolism</keyword>
<dbReference type="STRING" id="1093900.A0A507BAH5"/>
<dbReference type="InterPro" id="IPR013780">
    <property type="entry name" value="Glyco_hydro_b"/>
</dbReference>
<dbReference type="SUPFAM" id="SSF51445">
    <property type="entry name" value="(Trans)glycosidases"/>
    <property type="match status" value="1"/>
</dbReference>
<dbReference type="FunFam" id="3.20.20.80:FF:000087">
    <property type="entry name" value="Oligo-1,6-glucosidase IMA1"/>
    <property type="match status" value="1"/>
</dbReference>
<evidence type="ECO:0000313" key="5">
    <source>
        <dbReference type="Proteomes" id="UP000319257"/>
    </source>
</evidence>
<dbReference type="Proteomes" id="UP000319257">
    <property type="component" value="Unassembled WGS sequence"/>
</dbReference>
<evidence type="ECO:0000256" key="2">
    <source>
        <dbReference type="ARBA" id="ARBA00026248"/>
    </source>
</evidence>
<dbReference type="Gene3D" id="2.60.40.1180">
    <property type="entry name" value="Golgi alpha-mannosidase II"/>
    <property type="match status" value="1"/>
</dbReference>
<protein>
    <recommendedName>
        <fullName evidence="3">Glycosyl hydrolase family 13 catalytic domain-containing protein</fullName>
    </recommendedName>
</protein>
<dbReference type="RefSeq" id="XP_030995782.1">
    <property type="nucleotide sequence ID" value="XM_031139091.1"/>
</dbReference>
<dbReference type="Gene3D" id="3.20.20.80">
    <property type="entry name" value="Glycosidases"/>
    <property type="match status" value="1"/>
</dbReference>
<dbReference type="InParanoid" id="A0A507BAH5"/>
<proteinExistence type="inferred from homology"/>
<dbReference type="NCBIfam" id="NF008183">
    <property type="entry name" value="PRK10933.1"/>
    <property type="match status" value="1"/>
</dbReference>
<feature type="domain" description="Glycosyl hydrolase family 13 catalytic" evidence="3">
    <location>
        <begin position="87"/>
        <end position="499"/>
    </location>
</feature>
<dbReference type="GO" id="GO:0000025">
    <property type="term" value="P:maltose catabolic process"/>
    <property type="evidence" value="ECO:0007669"/>
    <property type="project" value="TreeGrafter"/>
</dbReference>
<dbReference type="InterPro" id="IPR017853">
    <property type="entry name" value="GH"/>
</dbReference>
<sequence length="640" mass="73183">MTQISDSLGLLTPRLALVASLRMETPPSSGGSTWIFDAVEIDNYPSPTVDPIVQVHKRHKMAPHADDSQQTVTRQQRAWWKEDSVYQIYPASFKDSTGSGTGDLKGIISKVDYLKTLGVDIVWLSPIFESPQVDMGYDCSDYRKIDPIYGSIEDVDVLKDELHKRSMKLVLDLVVNHTSDQHEWFKKSRSSKDNEYRDWYIWRKPRFDANGNRQPPNNWTAHFQGSAWEFDEATGEYYLHLFCKEQPDLNWENPAVRRAVHDIMRFWLGRGIDGFRMDVINFISKDQSYPDSNSAVHAGAEFYAAGPRLHEYLKELGAILKEYDAFSVGEMPCVHDTKEIIKSVRSDRGELSMIFHFELMDLDHGPEGKFSPREWKLSELKSTVNKWQQFMYKNDGWNALYLENHDQPRSVSRFGNDSPAHRVQSAKALAVFLGFQAGTPFVYQGQELGMHNVPAEWPMEEYKDVDCLSHWNLHKDTPGPEKLAALKREYQKKSRDNARTPMQWDASPHAGFTTPEAEPWMAVHPNHVEINAERQVADQSSVFHCWQSVLAARKLHKDILVYGDFELVDKANDKIFAYSRRAEDGRVAVVACNFSAEEVEWTGLPGKAQEVLISTTGRPREDFQSGSVKLEPYEAVALAL</sequence>
<dbReference type="EMBL" id="SKBQ01000002">
    <property type="protein sequence ID" value="TPX14071.1"/>
    <property type="molecule type" value="Genomic_DNA"/>
</dbReference>
<name>A0A507BAH5_9PEZI</name>
<dbReference type="GO" id="GO:0005987">
    <property type="term" value="P:sucrose catabolic process"/>
    <property type="evidence" value="ECO:0007669"/>
    <property type="project" value="TreeGrafter"/>
</dbReference>
<reference evidence="4 5" key="1">
    <citation type="submission" date="2019-06" db="EMBL/GenBank/DDBJ databases">
        <title>Draft genome sequence of the filamentous fungus Phialemoniopsis curvata isolated from diesel fuel.</title>
        <authorList>
            <person name="Varaljay V.A."/>
            <person name="Lyon W.J."/>
            <person name="Crouch A.L."/>
            <person name="Drake C.E."/>
            <person name="Hollomon J.M."/>
            <person name="Nadeau L.J."/>
            <person name="Nunn H.S."/>
            <person name="Stevenson B.S."/>
            <person name="Bojanowski C.L."/>
            <person name="Crookes-Goodson W.J."/>
        </authorList>
    </citation>
    <scope>NUCLEOTIDE SEQUENCE [LARGE SCALE GENOMIC DNA]</scope>
    <source>
        <strain evidence="4 5">D216</strain>
    </source>
</reference>
<accession>A0A507BAH5</accession>
<organism evidence="4 5">
    <name type="scientific">Thyridium curvatum</name>
    <dbReference type="NCBI Taxonomy" id="1093900"/>
    <lineage>
        <taxon>Eukaryota</taxon>
        <taxon>Fungi</taxon>
        <taxon>Dikarya</taxon>
        <taxon>Ascomycota</taxon>
        <taxon>Pezizomycotina</taxon>
        <taxon>Sordariomycetes</taxon>
        <taxon>Sordariomycetidae</taxon>
        <taxon>Thyridiales</taxon>
        <taxon>Thyridiaceae</taxon>
        <taxon>Thyridium</taxon>
    </lineage>
</organism>
<dbReference type="GeneID" id="41967912"/>
<dbReference type="OrthoDB" id="204980at2759"/>
<dbReference type="SMART" id="SM00642">
    <property type="entry name" value="Aamy"/>
    <property type="match status" value="1"/>
</dbReference>
<evidence type="ECO:0000256" key="1">
    <source>
        <dbReference type="ARBA" id="ARBA00008061"/>
    </source>
</evidence>
<dbReference type="InterPro" id="IPR006047">
    <property type="entry name" value="GH13_cat_dom"/>
</dbReference>
<dbReference type="CDD" id="cd11333">
    <property type="entry name" value="AmyAc_SI_OligoGlu_DGase"/>
    <property type="match status" value="1"/>
</dbReference>
<dbReference type="FunFam" id="3.90.400.10:FF:000003">
    <property type="entry name" value="Probable alpha-glucosidase (Maltase)"/>
    <property type="match status" value="1"/>
</dbReference>
<dbReference type="GO" id="GO:0033934">
    <property type="term" value="F:glucan 1,4-alpha-maltotriohydrolase activity"/>
    <property type="evidence" value="ECO:0007669"/>
    <property type="project" value="TreeGrafter"/>
</dbReference>